<dbReference type="InterPro" id="IPR017972">
    <property type="entry name" value="Cyt_P450_CS"/>
</dbReference>
<dbReference type="CDD" id="cd11065">
    <property type="entry name" value="CYP64-like"/>
    <property type="match status" value="1"/>
</dbReference>
<dbReference type="OrthoDB" id="1055148at2759"/>
<dbReference type="PRINTS" id="PR00463">
    <property type="entry name" value="EP450I"/>
</dbReference>
<dbReference type="InterPro" id="IPR002401">
    <property type="entry name" value="Cyt_P450_E_grp-I"/>
</dbReference>
<evidence type="ECO:0000256" key="7">
    <source>
        <dbReference type="ARBA" id="ARBA00023004"/>
    </source>
</evidence>
<keyword evidence="11" id="KW-1133">Transmembrane helix</keyword>
<keyword evidence="5 9" id="KW-0479">Metal-binding</keyword>
<keyword evidence="4 9" id="KW-0349">Heme</keyword>
<accession>A0A165JIN3</accession>
<evidence type="ECO:0000256" key="2">
    <source>
        <dbReference type="ARBA" id="ARBA00005179"/>
    </source>
</evidence>
<name>A0A165JIN3_9BASI</name>
<keyword evidence="7 9" id="KW-0408">Iron</keyword>
<evidence type="ECO:0000313" key="12">
    <source>
        <dbReference type="EMBL" id="KZT61886.1"/>
    </source>
</evidence>
<evidence type="ECO:0000313" key="13">
    <source>
        <dbReference type="Proteomes" id="UP000076842"/>
    </source>
</evidence>
<dbReference type="GO" id="GO:0020037">
    <property type="term" value="F:heme binding"/>
    <property type="evidence" value="ECO:0007669"/>
    <property type="project" value="InterPro"/>
</dbReference>
<dbReference type="InParanoid" id="A0A165JIN3"/>
<protein>
    <submittedName>
        <fullName evidence="12">Cytochrome P450</fullName>
    </submittedName>
</protein>
<keyword evidence="13" id="KW-1185">Reference proteome</keyword>
<dbReference type="STRING" id="1353952.A0A165JIN3"/>
<keyword evidence="6 10" id="KW-0560">Oxidoreductase</keyword>
<sequence>MASLTSLSSLSFYPLFTLSNLLLALLLSIAVFFLHDWNIRRRMPPGPWPNPLWGNTAEIIKPKPWIKFADWGKQYGPIMTVWIGRRPTIVINDPVIAVELMEKRSNIYSSRPRMVIMGELGTNNDGILTMPYGDKWRKHRRLLHMGLMTKALQNYKPIQELESKRMVWDMVRTPDKYEKHLDRYSTSVVVLVDYGKRVDTPEDPLVKNVLTAMQHAAMLNVPGKFLAETFPILSKVPAFLAPWKRHILERRVQGRAFFGGLADTVKAKMDKGEAPECFTKHLWEKRSEFPMTDMEFSFLSSALFGAGSDTTASTLCSFVLACTTFGNEFIPKAHEELDRVVGRDRTPSFEDEKDLPYIDAIVKEVLRWRPVAVLGGTPHANTTARRLTSGDDYYNGYLIPKGSTILGNLWGIHLNEQYFPNPHHFYPDRYLDPNRPEYPHPAGHSAFGWGRRVCPGEGLALNSLFMTIARFLWGFNVSKAKDANGKDIDVDIFAYTDGFNTRPRPFQCSITPRGPEFVQIMKHEAEEADSELRAKYINDDDKM</sequence>
<dbReference type="PRINTS" id="PR00385">
    <property type="entry name" value="P450"/>
</dbReference>
<evidence type="ECO:0000256" key="8">
    <source>
        <dbReference type="ARBA" id="ARBA00023033"/>
    </source>
</evidence>
<organism evidence="12 13">
    <name type="scientific">Calocera cornea HHB12733</name>
    <dbReference type="NCBI Taxonomy" id="1353952"/>
    <lineage>
        <taxon>Eukaryota</taxon>
        <taxon>Fungi</taxon>
        <taxon>Dikarya</taxon>
        <taxon>Basidiomycota</taxon>
        <taxon>Agaricomycotina</taxon>
        <taxon>Dacrymycetes</taxon>
        <taxon>Dacrymycetales</taxon>
        <taxon>Dacrymycetaceae</taxon>
        <taxon>Calocera</taxon>
    </lineage>
</organism>
<feature type="transmembrane region" description="Helical" evidence="11">
    <location>
        <begin position="12"/>
        <end position="34"/>
    </location>
</feature>
<dbReference type="PROSITE" id="PS00086">
    <property type="entry name" value="CYTOCHROME_P450"/>
    <property type="match status" value="1"/>
</dbReference>
<dbReference type="SUPFAM" id="SSF48264">
    <property type="entry name" value="Cytochrome P450"/>
    <property type="match status" value="1"/>
</dbReference>
<dbReference type="Proteomes" id="UP000076842">
    <property type="component" value="Unassembled WGS sequence"/>
</dbReference>
<comment type="similarity">
    <text evidence="3 10">Belongs to the cytochrome P450 family.</text>
</comment>
<evidence type="ECO:0000256" key="5">
    <source>
        <dbReference type="ARBA" id="ARBA00022723"/>
    </source>
</evidence>
<dbReference type="InterPro" id="IPR001128">
    <property type="entry name" value="Cyt_P450"/>
</dbReference>
<dbReference type="EMBL" id="KV423920">
    <property type="protein sequence ID" value="KZT61886.1"/>
    <property type="molecule type" value="Genomic_DNA"/>
</dbReference>
<keyword evidence="8 10" id="KW-0503">Monooxygenase</keyword>
<evidence type="ECO:0000256" key="4">
    <source>
        <dbReference type="ARBA" id="ARBA00022617"/>
    </source>
</evidence>
<comment type="pathway">
    <text evidence="2">Secondary metabolite biosynthesis.</text>
</comment>
<feature type="binding site" description="axial binding residue" evidence="9">
    <location>
        <position position="454"/>
    </location>
    <ligand>
        <name>heme</name>
        <dbReference type="ChEBI" id="CHEBI:30413"/>
    </ligand>
    <ligandPart>
        <name>Fe</name>
        <dbReference type="ChEBI" id="CHEBI:18248"/>
    </ligandPart>
</feature>
<evidence type="ECO:0000256" key="1">
    <source>
        <dbReference type="ARBA" id="ARBA00001971"/>
    </source>
</evidence>
<keyword evidence="11" id="KW-0812">Transmembrane</keyword>
<evidence type="ECO:0000256" key="3">
    <source>
        <dbReference type="ARBA" id="ARBA00010617"/>
    </source>
</evidence>
<dbReference type="InterPro" id="IPR050364">
    <property type="entry name" value="Cytochrome_P450_fung"/>
</dbReference>
<proteinExistence type="inferred from homology"/>
<gene>
    <name evidence="12" type="ORF">CALCODRAFT_427036</name>
</gene>
<comment type="cofactor">
    <cofactor evidence="1 9">
        <name>heme</name>
        <dbReference type="ChEBI" id="CHEBI:30413"/>
    </cofactor>
</comment>
<evidence type="ECO:0000256" key="6">
    <source>
        <dbReference type="ARBA" id="ARBA00023002"/>
    </source>
</evidence>
<dbReference type="AlphaFoldDB" id="A0A165JIN3"/>
<dbReference type="GO" id="GO:0004497">
    <property type="term" value="F:monooxygenase activity"/>
    <property type="evidence" value="ECO:0007669"/>
    <property type="project" value="UniProtKB-KW"/>
</dbReference>
<keyword evidence="11" id="KW-0472">Membrane</keyword>
<dbReference type="InterPro" id="IPR036396">
    <property type="entry name" value="Cyt_P450_sf"/>
</dbReference>
<dbReference type="Pfam" id="PF00067">
    <property type="entry name" value="p450"/>
    <property type="match status" value="1"/>
</dbReference>
<evidence type="ECO:0000256" key="11">
    <source>
        <dbReference type="SAM" id="Phobius"/>
    </source>
</evidence>
<dbReference type="GO" id="GO:0005506">
    <property type="term" value="F:iron ion binding"/>
    <property type="evidence" value="ECO:0007669"/>
    <property type="project" value="InterPro"/>
</dbReference>
<evidence type="ECO:0000256" key="9">
    <source>
        <dbReference type="PIRSR" id="PIRSR602401-1"/>
    </source>
</evidence>
<dbReference type="GO" id="GO:0016705">
    <property type="term" value="F:oxidoreductase activity, acting on paired donors, with incorporation or reduction of molecular oxygen"/>
    <property type="evidence" value="ECO:0007669"/>
    <property type="project" value="InterPro"/>
</dbReference>
<dbReference type="PANTHER" id="PTHR46300">
    <property type="entry name" value="P450, PUTATIVE (EUROFUNG)-RELATED-RELATED"/>
    <property type="match status" value="1"/>
</dbReference>
<dbReference type="Gene3D" id="1.10.630.10">
    <property type="entry name" value="Cytochrome P450"/>
    <property type="match status" value="1"/>
</dbReference>
<dbReference type="PANTHER" id="PTHR46300:SF4">
    <property type="entry name" value="CYTOCHROME P450 98A3"/>
    <property type="match status" value="1"/>
</dbReference>
<reference evidence="12 13" key="1">
    <citation type="journal article" date="2016" name="Mol. Biol. Evol.">
        <title>Comparative Genomics of Early-Diverging Mushroom-Forming Fungi Provides Insights into the Origins of Lignocellulose Decay Capabilities.</title>
        <authorList>
            <person name="Nagy L.G."/>
            <person name="Riley R."/>
            <person name="Tritt A."/>
            <person name="Adam C."/>
            <person name="Daum C."/>
            <person name="Floudas D."/>
            <person name="Sun H."/>
            <person name="Yadav J.S."/>
            <person name="Pangilinan J."/>
            <person name="Larsson K.H."/>
            <person name="Matsuura K."/>
            <person name="Barry K."/>
            <person name="Labutti K."/>
            <person name="Kuo R."/>
            <person name="Ohm R.A."/>
            <person name="Bhattacharya S.S."/>
            <person name="Shirouzu T."/>
            <person name="Yoshinaga Y."/>
            <person name="Martin F.M."/>
            <person name="Grigoriev I.V."/>
            <person name="Hibbett D.S."/>
        </authorList>
    </citation>
    <scope>NUCLEOTIDE SEQUENCE [LARGE SCALE GENOMIC DNA]</scope>
    <source>
        <strain evidence="12 13">HHB12733</strain>
    </source>
</reference>
<evidence type="ECO:0000256" key="10">
    <source>
        <dbReference type="RuleBase" id="RU000461"/>
    </source>
</evidence>